<reference evidence="5" key="1">
    <citation type="submission" date="2023-04" db="EMBL/GenBank/DDBJ databases">
        <title>Genomic characterization of avipoxvirus isolates from Andean condor (Vultur gryphus).</title>
        <authorList>
            <person name="Butt S.L."/>
            <person name="Do Nascimento G.M."/>
            <person name="Tripathy D.N."/>
            <person name="Diel D.G."/>
        </authorList>
    </citation>
    <scope>NUCLEOTIDE SEQUENCE</scope>
    <source>
        <strain evidence="5">CDPV99</strain>
    </source>
</reference>
<organism evidence="5">
    <name type="scientific">Condorpox virus</name>
    <dbReference type="NCBI Taxonomy" id="3049970"/>
    <lineage>
        <taxon>Viruses</taxon>
        <taxon>Varidnaviria</taxon>
        <taxon>Bamfordvirae</taxon>
        <taxon>Nucleocytoviricota</taxon>
        <taxon>Pokkesviricetes</taxon>
        <taxon>Chitovirales</taxon>
        <taxon>Poxviridae</taxon>
        <taxon>Chordopoxvirinae</taxon>
        <taxon>Avipoxvirus</taxon>
    </lineage>
</organism>
<comment type="function">
    <text evidence="1">Acts with RNA polymerase to initiate transcription from intermediate gene promoters.</text>
</comment>
<name>A0AAT9UQ17_9POXV</name>
<evidence type="ECO:0000256" key="3">
    <source>
        <dbReference type="ARBA" id="ARBA00023015"/>
    </source>
</evidence>
<evidence type="ECO:0000313" key="5">
    <source>
        <dbReference type="EMBL" id="WHV01382.1"/>
    </source>
</evidence>
<evidence type="ECO:0000256" key="1">
    <source>
        <dbReference type="ARBA" id="ARBA00003344"/>
    </source>
</evidence>
<sequence>MYELFSYLKSIEDRYIRTIFNFHIRKCDEIANIYSIIKTKIENETNFNDVVDTKFNNYIKKLIYCDINITKHIINQSSYSVKPRTYKKSNKLSQHFEISLVSDTPSSLLTKEIFTTDKSSLISYIKTTNKKYKIDYGELKKTINSHNGSVYYSGKRSDEYMSTEVHKDKNKPWIKSISKKLTLYIENQSITTRGKSSILQTIEIIYTNRTCIKIFKDSTIHVILSKDKTETSCADTVNKLFSTYKILFEFIHYITGNNQFLEYKDVADKIVTAEDFNEKINMIKEHYDMYGIQNFKIGMFNITYKLPINTVIFPSLMVYNSKIKFFKGKKLNIVALSSLKECKKYVKEAESILHMMREKSKELEKIDVVTVSVETLKNIIVSV</sequence>
<evidence type="ECO:0000256" key="4">
    <source>
        <dbReference type="ARBA" id="ARBA00023159"/>
    </source>
</evidence>
<dbReference type="Pfam" id="PF05718">
    <property type="entry name" value="Pox_int_trans"/>
    <property type="match status" value="1"/>
</dbReference>
<keyword evidence="3" id="KW-0805">Transcription regulation</keyword>
<proteinExistence type="predicted"/>
<keyword evidence="4" id="KW-0010">Activator</keyword>
<keyword evidence="3" id="KW-0804">Transcription</keyword>
<protein>
    <recommendedName>
        <fullName evidence="2">Intermediate transcription factor 3 large subunit</fullName>
    </recommendedName>
</protein>
<accession>A0AAT9UQ17</accession>
<dbReference type="InterPro" id="IPR008789">
    <property type="entry name" value="Poxvirus_intermed-TF"/>
</dbReference>
<gene>
    <name evidence="5" type="ORF">CDPV99-266</name>
</gene>
<dbReference type="EMBL" id="OQ865376">
    <property type="protein sequence ID" value="WHV01382.1"/>
    <property type="molecule type" value="Genomic_DNA"/>
</dbReference>
<evidence type="ECO:0000256" key="2">
    <source>
        <dbReference type="ARBA" id="ARBA00015436"/>
    </source>
</evidence>